<dbReference type="AlphaFoldDB" id="A0A1W1VEZ0"/>
<dbReference type="OrthoDB" id="41753at2"/>
<dbReference type="GO" id="GO:0016491">
    <property type="term" value="F:oxidoreductase activity"/>
    <property type="evidence" value="ECO:0007669"/>
    <property type="project" value="InterPro"/>
</dbReference>
<evidence type="ECO:0000313" key="3">
    <source>
        <dbReference type="Proteomes" id="UP000192569"/>
    </source>
</evidence>
<name>A0A1W1VEZ0_9FIRM</name>
<protein>
    <submittedName>
        <fullName evidence="2">Molybdopterin-binding domain of aldehyde dehydrogenase</fullName>
    </submittedName>
</protein>
<dbReference type="Pfam" id="PF20256">
    <property type="entry name" value="MoCoBD_2"/>
    <property type="match status" value="1"/>
</dbReference>
<evidence type="ECO:0000313" key="2">
    <source>
        <dbReference type="EMBL" id="SMB91895.1"/>
    </source>
</evidence>
<dbReference type="RefSeq" id="WP_084663794.1">
    <property type="nucleotide sequence ID" value="NZ_LT838272.1"/>
</dbReference>
<dbReference type="STRING" id="698762.SAMN00808754_0540"/>
<sequence>MKKRGIGYGCMMYAIGFGFGRPDNAAASVEIGEDGTVTVLSGCADMGQGSTEMIALIVAEELGILPEDVQIFTADTATTPDAGPSTASRQTYVTGHAAKKAAAEVKESLIESAAELLGVKPEGITFRNREVYYNGEKTRLTMAEVAAHCRRTGRKFIGWGWHNITTPDVDPETNQGDAYAAYTFATQAAEVEVDTETGEVTVLRVVAAHDVGRAINPLAIEGQIEGGVAMGLGYALIEELILDQGRPLTPTLAEYLIPAAQDVPPVVSLIVEEEEPTGPFGAKGVGEPPNIPTAPAIINAIYNAVGVRITELPATPEKIRRQLKEKGY</sequence>
<dbReference type="InterPro" id="IPR046867">
    <property type="entry name" value="AldOxase/xan_DH_MoCoBD2"/>
</dbReference>
<dbReference type="PANTHER" id="PTHR47495:SF2">
    <property type="entry name" value="ALDEHYDE DEHYDROGENASE"/>
    <property type="match status" value="1"/>
</dbReference>
<keyword evidence="3" id="KW-1185">Reference proteome</keyword>
<reference evidence="2 3" key="1">
    <citation type="submission" date="2017-04" db="EMBL/GenBank/DDBJ databases">
        <authorList>
            <person name="Afonso C.L."/>
            <person name="Miller P.J."/>
            <person name="Scott M.A."/>
            <person name="Spackman E."/>
            <person name="Goraichik I."/>
            <person name="Dimitrov K.M."/>
            <person name="Suarez D.L."/>
            <person name="Swayne D.E."/>
        </authorList>
    </citation>
    <scope>NUCLEOTIDE SEQUENCE [LARGE SCALE GENOMIC DNA]</scope>
    <source>
        <strain evidence="2 3">ToBE</strain>
    </source>
</reference>
<organism evidence="2 3">
    <name type="scientific">Thermanaeromonas toyohensis ToBE</name>
    <dbReference type="NCBI Taxonomy" id="698762"/>
    <lineage>
        <taxon>Bacteria</taxon>
        <taxon>Bacillati</taxon>
        <taxon>Bacillota</taxon>
        <taxon>Clostridia</taxon>
        <taxon>Neomoorellales</taxon>
        <taxon>Neomoorellaceae</taxon>
        <taxon>Thermanaeromonas</taxon>
    </lineage>
</organism>
<gene>
    <name evidence="2" type="ORF">SAMN00808754_0540</name>
</gene>
<dbReference type="PANTHER" id="PTHR47495">
    <property type="entry name" value="ALDEHYDE DEHYDROGENASE"/>
    <property type="match status" value="1"/>
</dbReference>
<dbReference type="InterPro" id="IPR037165">
    <property type="entry name" value="AldOxase/xan_DH_Mopterin-bd_sf"/>
</dbReference>
<accession>A0A1W1VEZ0</accession>
<dbReference type="SUPFAM" id="SSF56003">
    <property type="entry name" value="Molybdenum cofactor-binding domain"/>
    <property type="match status" value="1"/>
</dbReference>
<evidence type="ECO:0000259" key="1">
    <source>
        <dbReference type="Pfam" id="PF20256"/>
    </source>
</evidence>
<dbReference type="InterPro" id="IPR052516">
    <property type="entry name" value="N-heterocyclic_Hydroxylase"/>
</dbReference>
<dbReference type="EMBL" id="LT838272">
    <property type="protein sequence ID" value="SMB91895.1"/>
    <property type="molecule type" value="Genomic_DNA"/>
</dbReference>
<dbReference type="Gene3D" id="3.30.365.10">
    <property type="entry name" value="Aldehyde oxidase/xanthine dehydrogenase, molybdopterin binding domain"/>
    <property type="match status" value="2"/>
</dbReference>
<feature type="domain" description="Aldehyde oxidase/xanthine dehydrogenase second molybdopterin binding" evidence="1">
    <location>
        <begin position="2"/>
        <end position="264"/>
    </location>
</feature>
<proteinExistence type="predicted"/>
<dbReference type="Proteomes" id="UP000192569">
    <property type="component" value="Chromosome I"/>
</dbReference>